<proteinExistence type="predicted"/>
<evidence type="ECO:0000256" key="5">
    <source>
        <dbReference type="ARBA" id="ARBA00022723"/>
    </source>
</evidence>
<dbReference type="InterPro" id="IPR001915">
    <property type="entry name" value="Peptidase_M48"/>
</dbReference>
<keyword evidence="4 11" id="KW-0812">Transmembrane</keyword>
<evidence type="ECO:0000256" key="1">
    <source>
        <dbReference type="ARBA" id="ARBA00001947"/>
    </source>
</evidence>
<evidence type="ECO:0000256" key="8">
    <source>
        <dbReference type="ARBA" id="ARBA00022989"/>
    </source>
</evidence>
<keyword evidence="6" id="KW-0378">Hydrolase</keyword>
<evidence type="ECO:0000256" key="4">
    <source>
        <dbReference type="ARBA" id="ARBA00022692"/>
    </source>
</evidence>
<evidence type="ECO:0000256" key="11">
    <source>
        <dbReference type="SAM" id="Phobius"/>
    </source>
</evidence>
<evidence type="ECO:0000256" key="10">
    <source>
        <dbReference type="ARBA" id="ARBA00023136"/>
    </source>
</evidence>
<protein>
    <submittedName>
        <fullName evidence="13">M48 family metallopeptidase</fullName>
    </submittedName>
</protein>
<evidence type="ECO:0000256" key="2">
    <source>
        <dbReference type="ARBA" id="ARBA00022475"/>
    </source>
</evidence>
<dbReference type="EMBL" id="JAZEWV010000011">
    <property type="protein sequence ID" value="MEE4543570.1"/>
    <property type="molecule type" value="Genomic_DNA"/>
</dbReference>
<dbReference type="CDD" id="cd07328">
    <property type="entry name" value="M48_Ste24p_like"/>
    <property type="match status" value="1"/>
</dbReference>
<keyword evidence="7" id="KW-0862">Zinc</keyword>
<feature type="transmembrane region" description="Helical" evidence="11">
    <location>
        <begin position="49"/>
        <end position="69"/>
    </location>
</feature>
<keyword evidence="8 11" id="KW-1133">Transmembrane helix</keyword>
<gene>
    <name evidence="13" type="ORF">V2S66_16510</name>
</gene>
<evidence type="ECO:0000313" key="14">
    <source>
        <dbReference type="Proteomes" id="UP001344658"/>
    </source>
</evidence>
<keyword evidence="10 11" id="KW-0472">Membrane</keyword>
<dbReference type="RefSeq" id="WP_330796107.1">
    <property type="nucleotide sequence ID" value="NZ_JAZEWV010000011.1"/>
</dbReference>
<evidence type="ECO:0000256" key="7">
    <source>
        <dbReference type="ARBA" id="ARBA00022833"/>
    </source>
</evidence>
<evidence type="ECO:0000256" key="9">
    <source>
        <dbReference type="ARBA" id="ARBA00023049"/>
    </source>
</evidence>
<dbReference type="PANTHER" id="PTHR43221:SF2">
    <property type="entry name" value="PROTEASE HTPX HOMOLOG"/>
    <property type="match status" value="1"/>
</dbReference>
<evidence type="ECO:0000256" key="6">
    <source>
        <dbReference type="ARBA" id="ARBA00022801"/>
    </source>
</evidence>
<dbReference type="PANTHER" id="PTHR43221">
    <property type="entry name" value="PROTEASE HTPX"/>
    <property type="match status" value="1"/>
</dbReference>
<sequence>MAATARALRAFLLLAGFYVMGLLLLALIVGIDAFVVYEMFHGEFRLGMLYILGGSLMVTLPIIDGMFILGRRGPKEGPQGYELTPDAQPELWAEVREAARVAGTRAPDQVVLVGDVNAAVSERTRLLGLIPGRRSLYLGVPLLEGLTVPRLRGVLAHEFGHYGHHDTRLSAITLRGRVAIGHTIDQFRAGAADSGRAFVLVGNLYIRYGRLYLRASQSVARRQELAADHRAALSVGRDATANALRQVPLLAAAFGFYVEHYASIGWNAGLLPPPGEFYGGFRHLLAEPGRAEELAALQAESPQEPPSPYDSHPPMDERVRLLEALPDDGAGDDASAPAALTLLRDESAVLAGVEAASLTEEAKAMRRLPWDDLVQRASWSEATKAAEPLRQAVFAVRRGPDGNLPTLDETLDAIDAGLLWTQVAPRLAPAGAAADGSARDAVRPGVRAGLAALAQLSLAHAGMARWRLSWAGAPVRFALPASVGDQALDAALDAACADTPDTAPLRGLLAARPTAAAAAAPDPLG</sequence>
<evidence type="ECO:0000259" key="12">
    <source>
        <dbReference type="Pfam" id="PF01435"/>
    </source>
</evidence>
<organism evidence="13 14">
    <name type="scientific">Actinacidiphila polyblastidii</name>
    <dbReference type="NCBI Taxonomy" id="3110430"/>
    <lineage>
        <taxon>Bacteria</taxon>
        <taxon>Bacillati</taxon>
        <taxon>Actinomycetota</taxon>
        <taxon>Actinomycetes</taxon>
        <taxon>Kitasatosporales</taxon>
        <taxon>Streptomycetaceae</taxon>
        <taxon>Actinacidiphila</taxon>
    </lineage>
</organism>
<dbReference type="InterPro" id="IPR050083">
    <property type="entry name" value="HtpX_protease"/>
</dbReference>
<evidence type="ECO:0000313" key="13">
    <source>
        <dbReference type="EMBL" id="MEE4543570.1"/>
    </source>
</evidence>
<keyword evidence="5" id="KW-0479">Metal-binding</keyword>
<feature type="transmembrane region" description="Helical" evidence="11">
    <location>
        <begin position="12"/>
        <end position="37"/>
    </location>
</feature>
<evidence type="ECO:0000256" key="3">
    <source>
        <dbReference type="ARBA" id="ARBA00022670"/>
    </source>
</evidence>
<keyword evidence="14" id="KW-1185">Reference proteome</keyword>
<comment type="caution">
    <text evidence="13">The sequence shown here is derived from an EMBL/GenBank/DDBJ whole genome shotgun (WGS) entry which is preliminary data.</text>
</comment>
<comment type="cofactor">
    <cofactor evidence="1">
        <name>Zn(2+)</name>
        <dbReference type="ChEBI" id="CHEBI:29105"/>
    </cofactor>
</comment>
<reference evidence="13 14" key="1">
    <citation type="submission" date="2023-12" db="EMBL/GenBank/DDBJ databases">
        <title>Streptomyces sp. V4-01.</title>
        <authorList>
            <person name="Somphong A."/>
            <person name="Phongsopitanun W."/>
        </authorList>
    </citation>
    <scope>NUCLEOTIDE SEQUENCE [LARGE SCALE GENOMIC DNA]</scope>
    <source>
        <strain evidence="13 14">V4-01</strain>
    </source>
</reference>
<dbReference type="Pfam" id="PF01435">
    <property type="entry name" value="Peptidase_M48"/>
    <property type="match status" value="1"/>
</dbReference>
<keyword evidence="2" id="KW-1003">Cell membrane</keyword>
<feature type="domain" description="Peptidase M48" evidence="12">
    <location>
        <begin position="88"/>
        <end position="324"/>
    </location>
</feature>
<dbReference type="Proteomes" id="UP001344658">
    <property type="component" value="Unassembled WGS sequence"/>
</dbReference>
<keyword evidence="9" id="KW-0482">Metalloprotease</keyword>
<dbReference type="Gene3D" id="3.30.2010.10">
    <property type="entry name" value="Metalloproteases ('zincins'), catalytic domain"/>
    <property type="match status" value="1"/>
</dbReference>
<keyword evidence="3" id="KW-0645">Protease</keyword>
<name>A0ABU7PCM4_9ACTN</name>
<accession>A0ABU7PCM4</accession>